<dbReference type="EMBL" id="KN824318">
    <property type="protein sequence ID" value="KIM24968.1"/>
    <property type="molecule type" value="Genomic_DNA"/>
</dbReference>
<dbReference type="Proteomes" id="UP000054097">
    <property type="component" value="Unassembled WGS sequence"/>
</dbReference>
<gene>
    <name evidence="3" type="ORF">M408DRAFT_331442</name>
</gene>
<keyword evidence="4" id="KW-1185">Reference proteome</keyword>
<dbReference type="Gene3D" id="3.40.30.10">
    <property type="entry name" value="Glutaredoxin"/>
    <property type="match status" value="1"/>
</dbReference>
<dbReference type="GO" id="GO:0005829">
    <property type="term" value="C:cytosol"/>
    <property type="evidence" value="ECO:0007669"/>
    <property type="project" value="TreeGrafter"/>
</dbReference>
<proteinExistence type="inferred from homology"/>
<comment type="similarity">
    <text evidence="1">Belongs to the thioredoxin family.</text>
</comment>
<dbReference type="InterPro" id="IPR010357">
    <property type="entry name" value="TXNDC17_dom"/>
</dbReference>
<dbReference type="PANTHER" id="PTHR12452">
    <property type="entry name" value="42-9-9 PROTEIN-RELATED"/>
    <property type="match status" value="1"/>
</dbReference>
<dbReference type="HOGENOM" id="CLU_120161_2_1_1"/>
<feature type="domain" description="Thioredoxin" evidence="2">
    <location>
        <begin position="21"/>
        <end position="119"/>
    </location>
</feature>
<evidence type="ECO:0000313" key="3">
    <source>
        <dbReference type="EMBL" id="KIM24968.1"/>
    </source>
</evidence>
<dbReference type="OrthoDB" id="78947at2759"/>
<dbReference type="STRING" id="933852.A0A0C2WEU5"/>
<dbReference type="Pfam" id="PF06110">
    <property type="entry name" value="TXD17-like_Trx"/>
    <property type="match status" value="1"/>
</dbReference>
<dbReference type="AlphaFoldDB" id="A0A0C2WEU5"/>
<protein>
    <recommendedName>
        <fullName evidence="2">Thioredoxin domain-containing protein</fullName>
    </recommendedName>
</protein>
<reference evidence="4" key="2">
    <citation type="submission" date="2015-01" db="EMBL/GenBank/DDBJ databases">
        <title>Evolutionary Origins and Diversification of the Mycorrhizal Mutualists.</title>
        <authorList>
            <consortium name="DOE Joint Genome Institute"/>
            <consortium name="Mycorrhizal Genomics Consortium"/>
            <person name="Kohler A."/>
            <person name="Kuo A."/>
            <person name="Nagy L.G."/>
            <person name="Floudas D."/>
            <person name="Copeland A."/>
            <person name="Barry K.W."/>
            <person name="Cichocki N."/>
            <person name="Veneault-Fourrey C."/>
            <person name="LaButti K."/>
            <person name="Lindquist E.A."/>
            <person name="Lipzen A."/>
            <person name="Lundell T."/>
            <person name="Morin E."/>
            <person name="Murat C."/>
            <person name="Riley R."/>
            <person name="Ohm R."/>
            <person name="Sun H."/>
            <person name="Tunlid A."/>
            <person name="Henrissat B."/>
            <person name="Grigoriev I.V."/>
            <person name="Hibbett D.S."/>
            <person name="Martin F."/>
        </authorList>
    </citation>
    <scope>NUCLEOTIDE SEQUENCE [LARGE SCALE GENOMIC DNA]</scope>
    <source>
        <strain evidence="4">MAFF 305830</strain>
    </source>
</reference>
<reference evidence="3 4" key="1">
    <citation type="submission" date="2014-04" db="EMBL/GenBank/DDBJ databases">
        <authorList>
            <consortium name="DOE Joint Genome Institute"/>
            <person name="Kuo A."/>
            <person name="Zuccaro A."/>
            <person name="Kohler A."/>
            <person name="Nagy L.G."/>
            <person name="Floudas D."/>
            <person name="Copeland A."/>
            <person name="Barry K.W."/>
            <person name="Cichocki N."/>
            <person name="Veneault-Fourrey C."/>
            <person name="LaButti K."/>
            <person name="Lindquist E.A."/>
            <person name="Lipzen A."/>
            <person name="Lundell T."/>
            <person name="Morin E."/>
            <person name="Murat C."/>
            <person name="Sun H."/>
            <person name="Tunlid A."/>
            <person name="Henrissat B."/>
            <person name="Grigoriev I.V."/>
            <person name="Hibbett D.S."/>
            <person name="Martin F."/>
            <person name="Nordberg H.P."/>
            <person name="Cantor M.N."/>
            <person name="Hua S.X."/>
        </authorList>
    </citation>
    <scope>NUCLEOTIDE SEQUENCE [LARGE SCALE GENOMIC DNA]</scope>
    <source>
        <strain evidence="3 4">MAFF 305830</strain>
    </source>
</reference>
<accession>A0A0C2WEU5</accession>
<name>A0A0C2WEU5_SERVB</name>
<organism evidence="3 4">
    <name type="scientific">Serendipita vermifera MAFF 305830</name>
    <dbReference type="NCBI Taxonomy" id="933852"/>
    <lineage>
        <taxon>Eukaryota</taxon>
        <taxon>Fungi</taxon>
        <taxon>Dikarya</taxon>
        <taxon>Basidiomycota</taxon>
        <taxon>Agaricomycotina</taxon>
        <taxon>Agaricomycetes</taxon>
        <taxon>Sebacinales</taxon>
        <taxon>Serendipitaceae</taxon>
        <taxon>Serendipita</taxon>
    </lineage>
</organism>
<sequence>MVLLTPPTEWLSSPPQLPAGEVIIIFYASIDPVSGVMWCPDCRKVKSTIDWLFNGNDKPAAYIIYVGSKSEWKAPAKNHFRTDFKVDSVPTMIKYQDGKEVYRLVEDEILDTNALGQFF</sequence>
<evidence type="ECO:0000313" key="4">
    <source>
        <dbReference type="Proteomes" id="UP000054097"/>
    </source>
</evidence>
<dbReference type="InterPro" id="IPR036249">
    <property type="entry name" value="Thioredoxin-like_sf"/>
</dbReference>
<evidence type="ECO:0000256" key="1">
    <source>
        <dbReference type="ARBA" id="ARBA00008987"/>
    </source>
</evidence>
<dbReference type="InterPro" id="IPR045108">
    <property type="entry name" value="TXNDC17-like"/>
</dbReference>
<evidence type="ECO:0000259" key="2">
    <source>
        <dbReference type="Pfam" id="PF06110"/>
    </source>
</evidence>
<dbReference type="SUPFAM" id="SSF52833">
    <property type="entry name" value="Thioredoxin-like"/>
    <property type="match status" value="1"/>
</dbReference>
<dbReference type="PANTHER" id="PTHR12452:SF0">
    <property type="entry name" value="THIOREDOXIN DOMAIN-CONTAINING PROTEIN 17"/>
    <property type="match status" value="1"/>
</dbReference>
<dbReference type="GO" id="GO:0047134">
    <property type="term" value="F:protein-disulfide reductase [NAD(P)H] activity"/>
    <property type="evidence" value="ECO:0007669"/>
    <property type="project" value="InterPro"/>
</dbReference>